<dbReference type="PROSITE" id="PS51935">
    <property type="entry name" value="NLPC_P60"/>
    <property type="match status" value="1"/>
</dbReference>
<dbReference type="InterPro" id="IPR000064">
    <property type="entry name" value="NLP_P60_dom"/>
</dbReference>
<dbReference type="PROSITE" id="PS51318">
    <property type="entry name" value="TAT"/>
    <property type="match status" value="1"/>
</dbReference>
<evidence type="ECO:0000259" key="7">
    <source>
        <dbReference type="PROSITE" id="PS51935"/>
    </source>
</evidence>
<dbReference type="InterPro" id="IPR006311">
    <property type="entry name" value="TAT_signal"/>
</dbReference>
<evidence type="ECO:0000313" key="9">
    <source>
        <dbReference type="Proteomes" id="UP001597252"/>
    </source>
</evidence>
<dbReference type="PANTHER" id="PTHR47053">
    <property type="entry name" value="MUREIN DD-ENDOPEPTIDASE MEPH-RELATED"/>
    <property type="match status" value="1"/>
</dbReference>
<organism evidence="8 9">
    <name type="scientific">Lacticaseibacillus baoqingensis</name>
    <dbReference type="NCBI Taxonomy" id="2486013"/>
    <lineage>
        <taxon>Bacteria</taxon>
        <taxon>Bacillati</taxon>
        <taxon>Bacillota</taxon>
        <taxon>Bacilli</taxon>
        <taxon>Lactobacillales</taxon>
        <taxon>Lactobacillaceae</taxon>
        <taxon>Lacticaseibacillus</taxon>
    </lineage>
</organism>
<dbReference type="InterPro" id="IPR051202">
    <property type="entry name" value="Peptidase_C40"/>
</dbReference>
<evidence type="ECO:0000256" key="3">
    <source>
        <dbReference type="ARBA" id="ARBA00022801"/>
    </source>
</evidence>
<feature type="region of interest" description="Disordered" evidence="5">
    <location>
        <begin position="379"/>
        <end position="435"/>
    </location>
</feature>
<reference evidence="9" key="1">
    <citation type="journal article" date="2019" name="Int. J. Syst. Evol. Microbiol.">
        <title>The Global Catalogue of Microorganisms (GCM) 10K type strain sequencing project: providing services to taxonomists for standard genome sequencing and annotation.</title>
        <authorList>
            <consortium name="The Broad Institute Genomics Platform"/>
            <consortium name="The Broad Institute Genome Sequencing Center for Infectious Disease"/>
            <person name="Wu L."/>
            <person name="Ma J."/>
        </authorList>
    </citation>
    <scope>NUCLEOTIDE SEQUENCE [LARGE SCALE GENOMIC DNA]</scope>
    <source>
        <strain evidence="9">CCM 8903</strain>
    </source>
</reference>
<evidence type="ECO:0000256" key="2">
    <source>
        <dbReference type="ARBA" id="ARBA00022670"/>
    </source>
</evidence>
<dbReference type="InterPro" id="IPR024968">
    <property type="entry name" value="SlpA_C_lactobacillus"/>
</dbReference>
<dbReference type="RefSeq" id="WP_125753323.1">
    <property type="nucleotide sequence ID" value="NZ_JBHTON010000008.1"/>
</dbReference>
<protein>
    <submittedName>
        <fullName evidence="8">C40 family peptidase</fullName>
    </submittedName>
</protein>
<sequence length="558" mass="55783">MTESKKALVLAAGLAGVAGAATLAVAPNQASAATTGTVTYSQGATTVWQTPAFKAVKRYVVHNQALAVIGQKNVNGTVWYQIGANEWIPELYLQVSGAAPAATKADTTATAKTFAVQATYTTGAVTIWNETSYAHPSGRYLTTDQNVTAVATVQANGETWYRLSNGGYVPARFAAPAGAQKAVAAAATATKAATTVAPTTPTAPQATAPKAVTTPATAANDTASQATTTQATQANTTAAAPAPKTTPAPTATTPAATTTAPAATTTPAATTAPAKAAAPAQPATATPVKPTANTQAATTTLTVTYTPSVVSEWRSAAYTTLAGKYLKAGDTVTAVGTTTANGETWYHLSDGNYVSARYFGTAGTQASAAAKATTPASTTTAAKPAAQTPAAPATPAKAAATTTTAKPAPTTSAATTPAKPTTPAAVTTPAPAPATTSTSAQIQAVINVAKAQLGKPYVWGGKGPSGFDCSGLTHYAFLNGANKEIGGWTVPQESAGTKVSIANLQPGDLVFWGSAGATYHVAIYLGGNQYINAPQPGQTVTISPISPYFAPSFGVRVL</sequence>
<proteinExistence type="inferred from homology"/>
<feature type="signal peptide" evidence="6">
    <location>
        <begin position="1"/>
        <end position="32"/>
    </location>
</feature>
<evidence type="ECO:0000256" key="6">
    <source>
        <dbReference type="SAM" id="SignalP"/>
    </source>
</evidence>
<keyword evidence="4" id="KW-0788">Thiol protease</keyword>
<dbReference type="InterPro" id="IPR038765">
    <property type="entry name" value="Papain-like_cys_pep_sf"/>
</dbReference>
<feature type="region of interest" description="Disordered" evidence="5">
    <location>
        <begin position="193"/>
        <end position="294"/>
    </location>
</feature>
<dbReference type="PANTHER" id="PTHR47053:SF1">
    <property type="entry name" value="MUREIN DD-ENDOPEPTIDASE MEPH-RELATED"/>
    <property type="match status" value="1"/>
</dbReference>
<evidence type="ECO:0000313" key="8">
    <source>
        <dbReference type="EMBL" id="MFD1484406.1"/>
    </source>
</evidence>
<dbReference type="Pfam" id="PF00877">
    <property type="entry name" value="NLPC_P60"/>
    <property type="match status" value="1"/>
</dbReference>
<evidence type="ECO:0000256" key="4">
    <source>
        <dbReference type="ARBA" id="ARBA00022807"/>
    </source>
</evidence>
<dbReference type="Proteomes" id="UP001597252">
    <property type="component" value="Unassembled WGS sequence"/>
</dbReference>
<feature type="domain" description="NlpC/P60" evidence="7">
    <location>
        <begin position="439"/>
        <end position="558"/>
    </location>
</feature>
<dbReference type="SUPFAM" id="SSF54001">
    <property type="entry name" value="Cysteine proteinases"/>
    <property type="match status" value="1"/>
</dbReference>
<keyword evidence="9" id="KW-1185">Reference proteome</keyword>
<dbReference type="Pfam" id="PF03217">
    <property type="entry name" value="SlpA"/>
    <property type="match status" value="1"/>
</dbReference>
<name>A0ABW4E6P2_9LACO</name>
<keyword evidence="3" id="KW-0378">Hydrolase</keyword>
<gene>
    <name evidence="8" type="ORF">ACFQ5J_04060</name>
</gene>
<comment type="similarity">
    <text evidence="1">Belongs to the peptidase C40 family.</text>
</comment>
<feature type="chain" id="PRO_5045222006" evidence="6">
    <location>
        <begin position="33"/>
        <end position="558"/>
    </location>
</feature>
<dbReference type="Gene3D" id="3.90.1720.10">
    <property type="entry name" value="endopeptidase domain like (from Nostoc punctiforme)"/>
    <property type="match status" value="1"/>
</dbReference>
<keyword evidence="2" id="KW-0645">Protease</keyword>
<keyword evidence="6" id="KW-0732">Signal</keyword>
<dbReference type="EMBL" id="JBHTON010000008">
    <property type="protein sequence ID" value="MFD1484406.1"/>
    <property type="molecule type" value="Genomic_DNA"/>
</dbReference>
<comment type="caution">
    <text evidence="8">The sequence shown here is derived from an EMBL/GenBank/DDBJ whole genome shotgun (WGS) entry which is preliminary data.</text>
</comment>
<evidence type="ECO:0000256" key="5">
    <source>
        <dbReference type="SAM" id="MobiDB-lite"/>
    </source>
</evidence>
<accession>A0ABW4E6P2</accession>
<evidence type="ECO:0000256" key="1">
    <source>
        <dbReference type="ARBA" id="ARBA00007074"/>
    </source>
</evidence>